<dbReference type="SMART" id="SM01048">
    <property type="entry name" value="C6"/>
    <property type="match status" value="1"/>
</dbReference>
<organism evidence="2 3">
    <name type="scientific">Mesorhabditis belari</name>
    <dbReference type="NCBI Taxonomy" id="2138241"/>
    <lineage>
        <taxon>Eukaryota</taxon>
        <taxon>Metazoa</taxon>
        <taxon>Ecdysozoa</taxon>
        <taxon>Nematoda</taxon>
        <taxon>Chromadorea</taxon>
        <taxon>Rhabditida</taxon>
        <taxon>Rhabditina</taxon>
        <taxon>Rhabditomorpha</taxon>
        <taxon>Rhabditoidea</taxon>
        <taxon>Rhabditidae</taxon>
        <taxon>Mesorhabditinae</taxon>
        <taxon>Mesorhabditis</taxon>
    </lineage>
</organism>
<evidence type="ECO:0000313" key="4">
    <source>
        <dbReference type="WBParaSite" id="MBELARI_LOCUS841"/>
    </source>
</evidence>
<dbReference type="Pfam" id="PF01681">
    <property type="entry name" value="C6"/>
    <property type="match status" value="1"/>
</dbReference>
<dbReference type="WBParaSite" id="MBELARI_LOCUS11576">
    <property type="protein sequence ID" value="MBELARI_LOCUS11576"/>
    <property type="gene ID" value="MBELARI_LOCUS11576"/>
</dbReference>
<dbReference type="WBParaSite" id="MBELARI_LOCUS841">
    <property type="protein sequence ID" value="MBELARI_LOCUS841"/>
    <property type="gene ID" value="MBELARI_LOCUS841"/>
</dbReference>
<evidence type="ECO:0000313" key="2">
    <source>
        <dbReference type="Proteomes" id="UP000887575"/>
    </source>
</evidence>
<feature type="domain" description="C6" evidence="1">
    <location>
        <begin position="6"/>
        <end position="78"/>
    </location>
</feature>
<evidence type="ECO:0000259" key="1">
    <source>
        <dbReference type="SMART" id="SM01048"/>
    </source>
</evidence>
<keyword evidence="2" id="KW-1185">Reference proteome</keyword>
<protein>
    <recommendedName>
        <fullName evidence="1">C6 domain-containing protein</fullName>
    </recommendedName>
</protein>
<dbReference type="AlphaFoldDB" id="A0AAF3EC91"/>
<accession>A0AAF3EC91</accession>
<sequence length="81" mass="8774">MTTWFSLDEITQGIDGCLVRMMTCMSSTGIQTVVSFNDDTSGTVSGMGNVSIDLNCNDDSEWTYMRNGVTEVITTISCLTA</sequence>
<reference evidence="3 4" key="1">
    <citation type="submission" date="2024-02" db="UniProtKB">
        <authorList>
            <consortium name="WormBaseParasite"/>
        </authorList>
    </citation>
    <scope>IDENTIFICATION</scope>
</reference>
<dbReference type="Proteomes" id="UP000887575">
    <property type="component" value="Unassembled WGS sequence"/>
</dbReference>
<evidence type="ECO:0000313" key="3">
    <source>
        <dbReference type="WBParaSite" id="MBELARI_LOCUS11576"/>
    </source>
</evidence>
<dbReference type="InterPro" id="IPR002601">
    <property type="entry name" value="C6_domain"/>
</dbReference>
<proteinExistence type="predicted"/>
<name>A0AAF3EC91_9BILA</name>